<organism evidence="2 3">
    <name type="scientific">Rubripirellula reticaptiva</name>
    <dbReference type="NCBI Taxonomy" id="2528013"/>
    <lineage>
        <taxon>Bacteria</taxon>
        <taxon>Pseudomonadati</taxon>
        <taxon>Planctomycetota</taxon>
        <taxon>Planctomycetia</taxon>
        <taxon>Pirellulales</taxon>
        <taxon>Pirellulaceae</taxon>
        <taxon>Rubripirellula</taxon>
    </lineage>
</organism>
<keyword evidence="3" id="KW-1185">Reference proteome</keyword>
<dbReference type="Proteomes" id="UP000317977">
    <property type="component" value="Unassembled WGS sequence"/>
</dbReference>
<evidence type="ECO:0000256" key="1">
    <source>
        <dbReference type="SAM" id="Phobius"/>
    </source>
</evidence>
<dbReference type="RefSeq" id="WP_146534906.1">
    <property type="nucleotide sequence ID" value="NZ_SJPX01000003.1"/>
</dbReference>
<evidence type="ECO:0000313" key="3">
    <source>
        <dbReference type="Proteomes" id="UP000317977"/>
    </source>
</evidence>
<dbReference type="AlphaFoldDB" id="A0A5C6ETE9"/>
<keyword evidence="1" id="KW-0812">Transmembrane</keyword>
<name>A0A5C6ETE9_9BACT</name>
<accession>A0A5C6ETE9</accession>
<feature type="transmembrane region" description="Helical" evidence="1">
    <location>
        <begin position="12"/>
        <end position="37"/>
    </location>
</feature>
<keyword evidence="1" id="KW-1133">Transmembrane helix</keyword>
<protein>
    <submittedName>
        <fullName evidence="2">Uncharacterized protein</fullName>
    </submittedName>
</protein>
<proteinExistence type="predicted"/>
<gene>
    <name evidence="2" type="ORF">Poly59_31830</name>
</gene>
<reference evidence="2 3" key="1">
    <citation type="submission" date="2019-02" db="EMBL/GenBank/DDBJ databases">
        <title>Deep-cultivation of Planctomycetes and their phenomic and genomic characterization uncovers novel biology.</title>
        <authorList>
            <person name="Wiegand S."/>
            <person name="Jogler M."/>
            <person name="Boedeker C."/>
            <person name="Pinto D."/>
            <person name="Vollmers J."/>
            <person name="Rivas-Marin E."/>
            <person name="Kohn T."/>
            <person name="Peeters S.H."/>
            <person name="Heuer A."/>
            <person name="Rast P."/>
            <person name="Oberbeckmann S."/>
            <person name="Bunk B."/>
            <person name="Jeske O."/>
            <person name="Meyerdierks A."/>
            <person name="Storesund J.E."/>
            <person name="Kallscheuer N."/>
            <person name="Luecker S."/>
            <person name="Lage O.M."/>
            <person name="Pohl T."/>
            <person name="Merkel B.J."/>
            <person name="Hornburger P."/>
            <person name="Mueller R.-W."/>
            <person name="Bruemmer F."/>
            <person name="Labrenz M."/>
            <person name="Spormann A.M."/>
            <person name="Op Den Camp H."/>
            <person name="Overmann J."/>
            <person name="Amann R."/>
            <person name="Jetten M.S.M."/>
            <person name="Mascher T."/>
            <person name="Medema M.H."/>
            <person name="Devos D.P."/>
            <person name="Kaster A.-K."/>
            <person name="Ovreas L."/>
            <person name="Rohde M."/>
            <person name="Galperin M.Y."/>
            <person name="Jogler C."/>
        </authorList>
    </citation>
    <scope>NUCLEOTIDE SEQUENCE [LARGE SCALE GENOMIC DNA]</scope>
    <source>
        <strain evidence="2 3">Poly59</strain>
    </source>
</reference>
<comment type="caution">
    <text evidence="2">The sequence shown here is derived from an EMBL/GenBank/DDBJ whole genome shotgun (WGS) entry which is preliminary data.</text>
</comment>
<sequence length="94" mass="10066">MAFLRNVYIAPIAFYLAMPGATTLWAATVDVLVLAYAKPCCDAGPNMWLSLITIASDPNRNFQLRVNFNSASGPGAARDGNYVDATGMAFTRSS</sequence>
<evidence type="ECO:0000313" key="2">
    <source>
        <dbReference type="EMBL" id="TWU51590.1"/>
    </source>
</evidence>
<dbReference type="OrthoDB" id="508445at2"/>
<dbReference type="EMBL" id="SJPX01000003">
    <property type="protein sequence ID" value="TWU51590.1"/>
    <property type="molecule type" value="Genomic_DNA"/>
</dbReference>
<keyword evidence="1" id="KW-0472">Membrane</keyword>